<dbReference type="SUPFAM" id="SSF50978">
    <property type="entry name" value="WD40 repeat-like"/>
    <property type="match status" value="1"/>
</dbReference>
<feature type="repeat" description="WD" evidence="3">
    <location>
        <begin position="270"/>
        <end position="309"/>
    </location>
</feature>
<protein>
    <submittedName>
        <fullName evidence="4">WD40-repeat-containing domain protein</fullName>
    </submittedName>
</protein>
<dbReference type="Proteomes" id="UP000799770">
    <property type="component" value="Unassembled WGS sequence"/>
</dbReference>
<proteinExistence type="predicted"/>
<dbReference type="InterPro" id="IPR001680">
    <property type="entry name" value="WD40_rpt"/>
</dbReference>
<feature type="repeat" description="WD" evidence="3">
    <location>
        <begin position="186"/>
        <end position="225"/>
    </location>
</feature>
<dbReference type="InterPro" id="IPR020472">
    <property type="entry name" value="WD40_PAC1"/>
</dbReference>
<dbReference type="InterPro" id="IPR019775">
    <property type="entry name" value="WD40_repeat_CS"/>
</dbReference>
<name>A0A6A5YJQ6_9PLEO</name>
<feature type="repeat" description="WD" evidence="3">
    <location>
        <begin position="105"/>
        <end position="137"/>
    </location>
</feature>
<dbReference type="PROSITE" id="PS50294">
    <property type="entry name" value="WD_REPEATS_REGION"/>
    <property type="match status" value="4"/>
</dbReference>
<dbReference type="EMBL" id="ML977356">
    <property type="protein sequence ID" value="KAF2107213.1"/>
    <property type="molecule type" value="Genomic_DNA"/>
</dbReference>
<reference evidence="4" key="1">
    <citation type="journal article" date="2020" name="Stud. Mycol.">
        <title>101 Dothideomycetes genomes: a test case for predicting lifestyles and emergence of pathogens.</title>
        <authorList>
            <person name="Haridas S."/>
            <person name="Albert R."/>
            <person name="Binder M."/>
            <person name="Bloem J."/>
            <person name="Labutti K."/>
            <person name="Salamov A."/>
            <person name="Andreopoulos B."/>
            <person name="Baker S."/>
            <person name="Barry K."/>
            <person name="Bills G."/>
            <person name="Bluhm B."/>
            <person name="Cannon C."/>
            <person name="Castanera R."/>
            <person name="Culley D."/>
            <person name="Daum C."/>
            <person name="Ezra D."/>
            <person name="Gonzalez J."/>
            <person name="Henrissat B."/>
            <person name="Kuo A."/>
            <person name="Liang C."/>
            <person name="Lipzen A."/>
            <person name="Lutzoni F."/>
            <person name="Magnuson J."/>
            <person name="Mondo S."/>
            <person name="Nolan M."/>
            <person name="Ohm R."/>
            <person name="Pangilinan J."/>
            <person name="Park H.-J."/>
            <person name="Ramirez L."/>
            <person name="Alfaro M."/>
            <person name="Sun H."/>
            <person name="Tritt A."/>
            <person name="Yoshinaga Y."/>
            <person name="Zwiers L.-H."/>
            <person name="Turgeon B."/>
            <person name="Goodwin S."/>
            <person name="Spatafora J."/>
            <person name="Crous P."/>
            <person name="Grigoriev I."/>
        </authorList>
    </citation>
    <scope>NUCLEOTIDE SEQUENCE</scope>
    <source>
        <strain evidence="4">CBS 627.86</strain>
    </source>
</reference>
<dbReference type="PRINTS" id="PR00320">
    <property type="entry name" value="GPROTEINBRPT"/>
</dbReference>
<keyword evidence="1 3" id="KW-0853">WD repeat</keyword>
<dbReference type="PROSITE" id="PS00678">
    <property type="entry name" value="WD_REPEATS_1"/>
    <property type="match status" value="2"/>
</dbReference>
<evidence type="ECO:0000313" key="4">
    <source>
        <dbReference type="EMBL" id="KAF2107213.1"/>
    </source>
</evidence>
<evidence type="ECO:0000256" key="1">
    <source>
        <dbReference type="ARBA" id="ARBA00022574"/>
    </source>
</evidence>
<feature type="repeat" description="WD" evidence="3">
    <location>
        <begin position="146"/>
        <end position="185"/>
    </location>
</feature>
<sequence length="388" mass="42204">MTDPSFAQSADTSSAAGHPRFRLRLDNDKLRGRVTDFCSTDDYIVMTLDDGKIHVFGNGEKPKVLDSQSKAVWSAAVWGKTLVSGDREGDVRVWDLDSEQQLHKLTGHTATVRRIKISDANTAISASRDGTLRIWNIAEGCCRHVLEGHTASVRSLAFSGDLIVSGCDDETARVWSITQGRCLHLLQGHQEGIFVVAFDGKHIATGSIDKSIRIWSPETGECMAVLRAHKALVSRLELQDGVLTSAAADGTISTSSLKGLELSSSPNYTISGHGNSITSLQVKDGRIYSGGSDGLVKVWNAQDGTLVAQIGQKVEAVYNVLSRDDEVIVAVARDGHCLIEVSAPIAIYEPQLIATNTHHLHKLDPGYFSREAFINYPARQVFYYTSPN</sequence>
<evidence type="ECO:0000313" key="5">
    <source>
        <dbReference type="Proteomes" id="UP000799770"/>
    </source>
</evidence>
<dbReference type="SMART" id="SM00320">
    <property type="entry name" value="WD40"/>
    <property type="match status" value="6"/>
</dbReference>
<dbReference type="CDD" id="cd00200">
    <property type="entry name" value="WD40"/>
    <property type="match status" value="1"/>
</dbReference>
<evidence type="ECO:0000256" key="2">
    <source>
        <dbReference type="ARBA" id="ARBA00022737"/>
    </source>
</evidence>
<dbReference type="AlphaFoldDB" id="A0A6A5YJQ6"/>
<dbReference type="PROSITE" id="PS50082">
    <property type="entry name" value="WD_REPEATS_2"/>
    <property type="match status" value="5"/>
</dbReference>
<organism evidence="4 5">
    <name type="scientific">Lophiotrema nucula</name>
    <dbReference type="NCBI Taxonomy" id="690887"/>
    <lineage>
        <taxon>Eukaryota</taxon>
        <taxon>Fungi</taxon>
        <taxon>Dikarya</taxon>
        <taxon>Ascomycota</taxon>
        <taxon>Pezizomycotina</taxon>
        <taxon>Dothideomycetes</taxon>
        <taxon>Pleosporomycetidae</taxon>
        <taxon>Pleosporales</taxon>
        <taxon>Lophiotremataceae</taxon>
        <taxon>Lophiotrema</taxon>
    </lineage>
</organism>
<keyword evidence="2" id="KW-0677">Repeat</keyword>
<dbReference type="InterPro" id="IPR015943">
    <property type="entry name" value="WD40/YVTN_repeat-like_dom_sf"/>
</dbReference>
<dbReference type="PANTHER" id="PTHR19848">
    <property type="entry name" value="WD40 REPEAT PROTEIN"/>
    <property type="match status" value="1"/>
</dbReference>
<dbReference type="PANTHER" id="PTHR19848:SF8">
    <property type="entry name" value="F-BOX AND WD REPEAT DOMAIN CONTAINING 7"/>
    <property type="match status" value="1"/>
</dbReference>
<gene>
    <name evidence="4" type="ORF">BDV96DRAFT_637770</name>
</gene>
<feature type="repeat" description="WD" evidence="3">
    <location>
        <begin position="79"/>
        <end position="104"/>
    </location>
</feature>
<keyword evidence="5" id="KW-1185">Reference proteome</keyword>
<dbReference type="Pfam" id="PF00400">
    <property type="entry name" value="WD40"/>
    <property type="match status" value="5"/>
</dbReference>
<evidence type="ECO:0000256" key="3">
    <source>
        <dbReference type="PROSITE-ProRule" id="PRU00221"/>
    </source>
</evidence>
<dbReference type="InterPro" id="IPR036322">
    <property type="entry name" value="WD40_repeat_dom_sf"/>
</dbReference>
<accession>A0A6A5YJQ6</accession>
<dbReference type="Gene3D" id="2.130.10.10">
    <property type="entry name" value="YVTN repeat-like/Quinoprotein amine dehydrogenase"/>
    <property type="match status" value="2"/>
</dbReference>
<dbReference type="OrthoDB" id="190105at2759"/>